<proteinExistence type="predicted"/>
<comment type="caution">
    <text evidence="2">The sequence shown here is derived from an EMBL/GenBank/DDBJ whole genome shotgun (WGS) entry which is preliminary data.</text>
</comment>
<dbReference type="PROSITE" id="PS51257">
    <property type="entry name" value="PROKAR_LIPOPROTEIN"/>
    <property type="match status" value="1"/>
</dbReference>
<gene>
    <name evidence="2" type="ORF">HD556DRAFT_465119</name>
</gene>
<keyword evidence="1" id="KW-0812">Transmembrane</keyword>
<dbReference type="EMBL" id="JABBWE010000029">
    <property type="protein sequence ID" value="KAG1793614.1"/>
    <property type="molecule type" value="Genomic_DNA"/>
</dbReference>
<feature type="transmembrane region" description="Helical" evidence="1">
    <location>
        <begin position="45"/>
        <end position="65"/>
    </location>
</feature>
<sequence length="142" mass="15877">MYDRFSLISGLISLALSCSYSGTNLLHPNPHHFSSDTFAAVRTFEMLILVNSMALRTCFIFTFEYTRKVILSQQRLICNVRLLPLRMQVLVVRSANRPRLAPPTNPSPGSLPIIPGVIFTVAWSPAGTNKCIFSLLLEQHIS</sequence>
<dbReference type="Proteomes" id="UP000719766">
    <property type="component" value="Unassembled WGS sequence"/>
</dbReference>
<keyword evidence="1" id="KW-0472">Membrane</keyword>
<keyword evidence="1" id="KW-1133">Transmembrane helix</keyword>
<name>A0A9P7APC6_9AGAM</name>
<evidence type="ECO:0000313" key="3">
    <source>
        <dbReference type="Proteomes" id="UP000719766"/>
    </source>
</evidence>
<organism evidence="2 3">
    <name type="scientific">Suillus plorans</name>
    <dbReference type="NCBI Taxonomy" id="116603"/>
    <lineage>
        <taxon>Eukaryota</taxon>
        <taxon>Fungi</taxon>
        <taxon>Dikarya</taxon>
        <taxon>Basidiomycota</taxon>
        <taxon>Agaricomycotina</taxon>
        <taxon>Agaricomycetes</taxon>
        <taxon>Agaricomycetidae</taxon>
        <taxon>Boletales</taxon>
        <taxon>Suillineae</taxon>
        <taxon>Suillaceae</taxon>
        <taxon>Suillus</taxon>
    </lineage>
</organism>
<reference evidence="2" key="1">
    <citation type="journal article" date="2020" name="New Phytol.">
        <title>Comparative genomics reveals dynamic genome evolution in host specialist ectomycorrhizal fungi.</title>
        <authorList>
            <person name="Lofgren L.A."/>
            <person name="Nguyen N.H."/>
            <person name="Vilgalys R."/>
            <person name="Ruytinx J."/>
            <person name="Liao H.L."/>
            <person name="Branco S."/>
            <person name="Kuo A."/>
            <person name="LaButti K."/>
            <person name="Lipzen A."/>
            <person name="Andreopoulos W."/>
            <person name="Pangilinan J."/>
            <person name="Riley R."/>
            <person name="Hundley H."/>
            <person name="Na H."/>
            <person name="Barry K."/>
            <person name="Grigoriev I.V."/>
            <person name="Stajich J.E."/>
            <person name="Kennedy P.G."/>
        </authorList>
    </citation>
    <scope>NUCLEOTIDE SEQUENCE</scope>
    <source>
        <strain evidence="2">S12</strain>
    </source>
</reference>
<dbReference type="RefSeq" id="XP_041160012.1">
    <property type="nucleotide sequence ID" value="XM_041310681.1"/>
</dbReference>
<evidence type="ECO:0000256" key="1">
    <source>
        <dbReference type="SAM" id="Phobius"/>
    </source>
</evidence>
<dbReference type="GeneID" id="64604445"/>
<dbReference type="AlphaFoldDB" id="A0A9P7APC6"/>
<accession>A0A9P7APC6</accession>
<evidence type="ECO:0000313" key="2">
    <source>
        <dbReference type="EMBL" id="KAG1793614.1"/>
    </source>
</evidence>
<keyword evidence="3" id="KW-1185">Reference proteome</keyword>
<protein>
    <submittedName>
        <fullName evidence="2">Uncharacterized protein</fullName>
    </submittedName>
</protein>